<name>A0A9Q0AHZ7_9PEZI</name>
<accession>A0A9Q0AHZ7</accession>
<comment type="caution">
    <text evidence="2">The sequence shown here is derived from an EMBL/GenBank/DDBJ whole genome shotgun (WGS) entry which is preliminary data.</text>
</comment>
<reference evidence="2" key="1">
    <citation type="submission" date="2021-03" db="EMBL/GenBank/DDBJ databases">
        <title>Revisited historic fungal species revealed as producer of novel bioactive compounds through whole genome sequencing and comparative genomics.</title>
        <authorList>
            <person name="Vignolle G.A."/>
            <person name="Hochenegger N."/>
            <person name="Mach R.L."/>
            <person name="Mach-Aigner A.R."/>
            <person name="Javad Rahimi M."/>
            <person name="Salim K.A."/>
            <person name="Chan C.M."/>
            <person name="Lim L.B.L."/>
            <person name="Cai F."/>
            <person name="Druzhinina I.S."/>
            <person name="U'Ren J.M."/>
            <person name="Derntl C."/>
        </authorList>
    </citation>
    <scope>NUCLEOTIDE SEQUENCE</scope>
    <source>
        <strain evidence="2">TUCIM 5799</strain>
    </source>
</reference>
<evidence type="ECO:0000313" key="2">
    <source>
        <dbReference type="EMBL" id="KAI1852163.1"/>
    </source>
</evidence>
<gene>
    <name evidence="2" type="ORF">JX265_013134</name>
</gene>
<proteinExistence type="predicted"/>
<keyword evidence="3" id="KW-1185">Reference proteome</keyword>
<evidence type="ECO:0000256" key="1">
    <source>
        <dbReference type="SAM" id="MobiDB-lite"/>
    </source>
</evidence>
<dbReference type="EMBL" id="JAFIMR010000063">
    <property type="protein sequence ID" value="KAI1852163.1"/>
    <property type="molecule type" value="Genomic_DNA"/>
</dbReference>
<sequence length="251" mass="29225">MPQAKLPAKKPKGATAQPKASTIKPSKASKLQFRKKRKQDDKPEEPNYPPNPAIKAAPFPAPRIQRIAEWQRKPSILKPYCTPMVIAALKSIDQRTTSINFHPINRIKVDPSLAPVLGDLWESPSTAASYTPLLRLFFTAPVVEGIVADVATIERRIRRHLSRGVCCTWFDMLREDLDSVWERAEREHFAREEEMWFVPRLVRRSRRVTCSDAYRHREIKEWRWKDGKWWVESMFPKAKIVVDRMTDEHGF</sequence>
<feature type="region of interest" description="Disordered" evidence="1">
    <location>
        <begin position="1"/>
        <end position="57"/>
    </location>
</feature>
<dbReference type="AlphaFoldDB" id="A0A9Q0AHZ7"/>
<organism evidence="2 3">
    <name type="scientific">Neoarthrinium moseri</name>
    <dbReference type="NCBI Taxonomy" id="1658444"/>
    <lineage>
        <taxon>Eukaryota</taxon>
        <taxon>Fungi</taxon>
        <taxon>Dikarya</taxon>
        <taxon>Ascomycota</taxon>
        <taxon>Pezizomycotina</taxon>
        <taxon>Sordariomycetes</taxon>
        <taxon>Xylariomycetidae</taxon>
        <taxon>Amphisphaeriales</taxon>
        <taxon>Apiosporaceae</taxon>
        <taxon>Neoarthrinium</taxon>
    </lineage>
</organism>
<dbReference type="Proteomes" id="UP000829685">
    <property type="component" value="Unassembled WGS sequence"/>
</dbReference>
<protein>
    <submittedName>
        <fullName evidence="2">Uncharacterized protein</fullName>
    </submittedName>
</protein>
<evidence type="ECO:0000313" key="3">
    <source>
        <dbReference type="Proteomes" id="UP000829685"/>
    </source>
</evidence>